<dbReference type="InterPro" id="IPR022789">
    <property type="entry name" value="ParD"/>
</dbReference>
<evidence type="ECO:0000256" key="1">
    <source>
        <dbReference type="ARBA" id="ARBA00008580"/>
    </source>
</evidence>
<proteinExistence type="inferred from homology"/>
<dbReference type="GO" id="GO:0006355">
    <property type="term" value="P:regulation of DNA-templated transcription"/>
    <property type="evidence" value="ECO:0007669"/>
    <property type="project" value="InterPro"/>
</dbReference>
<dbReference type="Gene3D" id="6.10.10.120">
    <property type="entry name" value="Antitoxin ParD1-like"/>
    <property type="match status" value="1"/>
</dbReference>
<accession>A0A1Q9B0J3</accession>
<dbReference type="RefSeq" id="WP_075626530.1">
    <property type="nucleotide sequence ID" value="NZ_FOAM01000011.1"/>
</dbReference>
<comment type="caution">
    <text evidence="3">The sequence shown here is derived from an EMBL/GenBank/DDBJ whole genome shotgun (WGS) entry which is preliminary data.</text>
</comment>
<dbReference type="SUPFAM" id="SSF47598">
    <property type="entry name" value="Ribbon-helix-helix"/>
    <property type="match status" value="1"/>
</dbReference>
<evidence type="ECO:0000313" key="4">
    <source>
        <dbReference type="Proteomes" id="UP000186364"/>
    </source>
</evidence>
<evidence type="ECO:0000256" key="2">
    <source>
        <dbReference type="ARBA" id="ARBA00022649"/>
    </source>
</evidence>
<dbReference type="AlphaFoldDB" id="A0A1Q9B0J3"/>
<dbReference type="InterPro" id="IPR038296">
    <property type="entry name" value="ParD_sf"/>
</dbReference>
<dbReference type="EMBL" id="MKIP01000032">
    <property type="protein sequence ID" value="OLP61497.1"/>
    <property type="molecule type" value="Genomic_DNA"/>
</dbReference>
<keyword evidence="4" id="KW-1185">Reference proteome</keyword>
<protein>
    <submittedName>
        <fullName evidence="3">CopG family transcriptional regulator</fullName>
    </submittedName>
</protein>
<dbReference type="Pfam" id="PF03693">
    <property type="entry name" value="ParD_antitoxin"/>
    <property type="match status" value="1"/>
</dbReference>
<reference evidence="3 4" key="1">
    <citation type="submission" date="2016-09" db="EMBL/GenBank/DDBJ databases">
        <title>Rhizobium sp. nov., a novel species isolated from the rice rhizosphere.</title>
        <authorList>
            <person name="Zhao J."/>
            <person name="Zhang X."/>
        </authorList>
    </citation>
    <scope>NUCLEOTIDE SEQUENCE [LARGE SCALE GENOMIC DNA]</scope>
    <source>
        <strain evidence="3 4">1.7048</strain>
    </source>
</reference>
<sequence>MGSMSVHLEQRLERFVEKQVESGRYASADDVVRDALQMMEENESKRDLLRVHLAEGAAQADRDEFVDDFSFDAFKNEVDQDES</sequence>
<dbReference type="NCBIfam" id="TIGR02606">
    <property type="entry name" value="antidote_CC2985"/>
    <property type="match status" value="1"/>
</dbReference>
<comment type="similarity">
    <text evidence="1">Belongs to the ParD antitoxin family.</text>
</comment>
<organism evidence="3 4">
    <name type="scientific">Xaviernesmea oryzae</name>
    <dbReference type="NCBI Taxonomy" id="464029"/>
    <lineage>
        <taxon>Bacteria</taxon>
        <taxon>Pseudomonadati</taxon>
        <taxon>Pseudomonadota</taxon>
        <taxon>Alphaproteobacteria</taxon>
        <taxon>Hyphomicrobiales</taxon>
        <taxon>Rhizobiaceae</taxon>
        <taxon>Rhizobium/Agrobacterium group</taxon>
        <taxon>Xaviernesmea</taxon>
    </lineage>
</organism>
<keyword evidence="2" id="KW-1277">Toxin-antitoxin system</keyword>
<name>A0A1Q9B0J3_9HYPH</name>
<dbReference type="Proteomes" id="UP000186364">
    <property type="component" value="Unassembled WGS sequence"/>
</dbReference>
<evidence type="ECO:0000313" key="3">
    <source>
        <dbReference type="EMBL" id="OLP61497.1"/>
    </source>
</evidence>
<dbReference type="PANTHER" id="PTHR36582:SF2">
    <property type="entry name" value="ANTITOXIN PARD"/>
    <property type="match status" value="1"/>
</dbReference>
<dbReference type="PANTHER" id="PTHR36582">
    <property type="entry name" value="ANTITOXIN PARD"/>
    <property type="match status" value="1"/>
</dbReference>
<dbReference type="OrthoDB" id="9815501at2"/>
<dbReference type="InterPro" id="IPR010985">
    <property type="entry name" value="Ribbon_hlx_hlx"/>
</dbReference>
<gene>
    <name evidence="3" type="ORF">BJF93_00755</name>
</gene>